<dbReference type="Proteomes" id="UP000289437">
    <property type="component" value="Unassembled WGS sequence"/>
</dbReference>
<proteinExistence type="predicted"/>
<gene>
    <name evidence="1" type="ORF">GRAN_3630</name>
</gene>
<reference evidence="1 2" key="1">
    <citation type="submission" date="2018-11" db="EMBL/GenBank/DDBJ databases">
        <authorList>
            <person name="Mardanov A.V."/>
            <person name="Ravin N.V."/>
            <person name="Dedysh S.N."/>
        </authorList>
    </citation>
    <scope>NUCLEOTIDE SEQUENCE [LARGE SCALE GENOMIC DNA]</scope>
    <source>
        <strain evidence="1 2">AF10</strain>
    </source>
</reference>
<evidence type="ECO:0000313" key="1">
    <source>
        <dbReference type="EMBL" id="RXH54527.1"/>
    </source>
</evidence>
<protein>
    <submittedName>
        <fullName evidence="1">Uncharacterized protein</fullName>
    </submittedName>
</protein>
<organism evidence="1 2">
    <name type="scientific">Granulicella sibirica</name>
    <dbReference type="NCBI Taxonomy" id="2479048"/>
    <lineage>
        <taxon>Bacteria</taxon>
        <taxon>Pseudomonadati</taxon>
        <taxon>Acidobacteriota</taxon>
        <taxon>Terriglobia</taxon>
        <taxon>Terriglobales</taxon>
        <taxon>Acidobacteriaceae</taxon>
        <taxon>Granulicella</taxon>
    </lineage>
</organism>
<dbReference type="RefSeq" id="WP_128914299.1">
    <property type="nucleotide sequence ID" value="NZ_RDSM01000003.1"/>
</dbReference>
<accession>A0A4Q0SUW2</accession>
<dbReference type="OrthoDB" id="121137at2"/>
<sequence>MGREAVCTCQWGEMKGQVTALLEARELILGGGSITGEKRRKIPIANMREIHLEGPAADRLSFQVGDETVTLSLGADQAKRWEAALLKPAPTLAQKLGITAAMKVRALGNMEDPELAEAVASAGKITKNHPDLTLARVDSREDLMQVIKHTHPNQVPLWVIYPKGRPKAISEAFVRETLRALGLTDTKVASVSPTLTALRFHPRNA</sequence>
<comment type="caution">
    <text evidence="1">The sequence shown here is derived from an EMBL/GenBank/DDBJ whole genome shotgun (WGS) entry which is preliminary data.</text>
</comment>
<name>A0A4Q0SUW2_9BACT</name>
<reference evidence="2" key="2">
    <citation type="submission" date="2019-02" db="EMBL/GenBank/DDBJ databases">
        <title>Granulicella sibirica sp. nov., a psychrotolerant acidobacterium isolated from an organic soil layer in forested tundra, West Siberia.</title>
        <authorList>
            <person name="Oshkin I.Y."/>
            <person name="Kulichevskaya I.S."/>
            <person name="Rijpstra W.I.C."/>
            <person name="Sinninghe Damste J.S."/>
            <person name="Rakitin A.L."/>
            <person name="Ravin N.V."/>
            <person name="Dedysh S.N."/>
        </authorList>
    </citation>
    <scope>NUCLEOTIDE SEQUENCE [LARGE SCALE GENOMIC DNA]</scope>
    <source>
        <strain evidence="2">AF10</strain>
    </source>
</reference>
<evidence type="ECO:0000313" key="2">
    <source>
        <dbReference type="Proteomes" id="UP000289437"/>
    </source>
</evidence>
<keyword evidence="2" id="KW-1185">Reference proteome</keyword>
<dbReference type="EMBL" id="RDSM01000003">
    <property type="protein sequence ID" value="RXH54527.1"/>
    <property type="molecule type" value="Genomic_DNA"/>
</dbReference>
<dbReference type="AlphaFoldDB" id="A0A4Q0SUW2"/>